<accession>A0A923HVG0</accession>
<dbReference type="EMBL" id="WJBD01000006">
    <property type="protein sequence ID" value="MBC3887980.1"/>
    <property type="molecule type" value="Genomic_DNA"/>
</dbReference>
<evidence type="ECO:0000313" key="2">
    <source>
        <dbReference type="Proteomes" id="UP000616595"/>
    </source>
</evidence>
<evidence type="ECO:0008006" key="3">
    <source>
        <dbReference type="Google" id="ProtNLM"/>
    </source>
</evidence>
<dbReference type="Pfam" id="PF13289">
    <property type="entry name" value="SIR2_2"/>
    <property type="match status" value="1"/>
</dbReference>
<proteinExistence type="predicted"/>
<reference evidence="1" key="1">
    <citation type="submission" date="2019-10" db="EMBL/GenBank/DDBJ databases">
        <authorList>
            <person name="Ross D.E."/>
            <person name="Gulliver D."/>
        </authorList>
    </citation>
    <scope>NUCLEOTIDE SEQUENCE</scope>
    <source>
        <strain evidence="1">DER-2019</strain>
    </source>
</reference>
<dbReference type="InterPro" id="IPR029035">
    <property type="entry name" value="DHS-like_NAD/FAD-binding_dom"/>
</dbReference>
<dbReference type="OrthoDB" id="9808492at2"/>
<keyword evidence="2" id="KW-1185">Reference proteome</keyword>
<evidence type="ECO:0000313" key="1">
    <source>
        <dbReference type="EMBL" id="MBC3887980.1"/>
    </source>
</evidence>
<dbReference type="AlphaFoldDB" id="A0A923HVG0"/>
<dbReference type="Proteomes" id="UP000616595">
    <property type="component" value="Unassembled WGS sequence"/>
</dbReference>
<protein>
    <recommendedName>
        <fullName evidence="3">SIR2-like domain-containing protein</fullName>
    </recommendedName>
</protein>
<organism evidence="1 2">
    <name type="scientific">Acetobacterium paludosum</name>
    <dbReference type="NCBI Taxonomy" id="52693"/>
    <lineage>
        <taxon>Bacteria</taxon>
        <taxon>Bacillati</taxon>
        <taxon>Bacillota</taxon>
        <taxon>Clostridia</taxon>
        <taxon>Eubacteriales</taxon>
        <taxon>Eubacteriaceae</taxon>
        <taxon>Acetobacterium</taxon>
    </lineage>
</organism>
<sequence>MLEEKTICFIKGSQEQRVDIDFVKKELSQYLQIENLNFLIGSGCSSYIENEQEHAIPTMYSLYENFFSENSYFSIGGINAEQTFEHNLERMLDFMMATKMVDAHIPIEIEISEKIQKVKEFIRNSIIAGLGNNDVLALYKSFYLKTIKKTRKAPINVFTTNYDLYNEKALDELGFFYNNGFTGTYNRKFNPLCYNYAYVENMNLNKDIWQRISNFYNLYKIHGSITWVNIDGQIYEKDYNHIKPEDSILIYPIPLKDRTTLMTPYSDLFRSMQGALMNNNSLLITLGYSFADDHINRLILNALAVPTFRLVVFGEGENIEKLKKIGDNRITIINSEDKIHYFNRFVIDLMPDIQDEVQEKFEMIDGNEAIKIFENNVISNE</sequence>
<comment type="caution">
    <text evidence="1">The sequence shown here is derived from an EMBL/GenBank/DDBJ whole genome shotgun (WGS) entry which is preliminary data.</text>
</comment>
<name>A0A923HVG0_9FIRM</name>
<gene>
    <name evidence="1" type="ORF">GH810_06615</name>
</gene>
<reference evidence="1" key="2">
    <citation type="submission" date="2020-10" db="EMBL/GenBank/DDBJ databases">
        <title>Comparative genomics of the Acetobacterium genus.</title>
        <authorList>
            <person name="Marshall C."/>
            <person name="May H."/>
            <person name="Norman S."/>
        </authorList>
    </citation>
    <scope>NUCLEOTIDE SEQUENCE</scope>
    <source>
        <strain evidence="1">DER-2019</strain>
    </source>
</reference>
<dbReference type="SUPFAM" id="SSF52467">
    <property type="entry name" value="DHS-like NAD/FAD-binding domain"/>
    <property type="match status" value="1"/>
</dbReference>